<proteinExistence type="predicted"/>
<feature type="transmembrane region" description="Helical" evidence="1">
    <location>
        <begin position="39"/>
        <end position="56"/>
    </location>
</feature>
<protein>
    <submittedName>
        <fullName evidence="3">Fucose 4-O-acetylase and related acetyltransferases</fullName>
    </submittedName>
</protein>
<sequence length="327" mass="38162">MNLIKYNYQNRISYIDLFKGCGILLMIMGHVGFGHTFEKYIHAFHMPMFFFISGFLFKKKTMDFSNWIIKKFKSLILPYILWGVISLVVWYAFKGIDWKYFRILFWDNTSGIAISGALWFLMALFISDIIFFLVEYNVYNTFIKLVIYIFISSLGISLPLMGLTLPFAICSACVGTSFMAIGYYIKSNEIILRNFFKLNTIYIFSSFLIGSILVTFNETVNMRTSNYGNIFLFYTSSLLIILALLYYSRKIDKYLKICPLLVIGSDSITFVCLNQICIYAIGFLCNRFGLKWDGLFFDFLFLIIVLFILWIVNELIMRSNFKCLIGK</sequence>
<dbReference type="Pfam" id="PF01757">
    <property type="entry name" value="Acyl_transf_3"/>
    <property type="match status" value="1"/>
</dbReference>
<dbReference type="Proteomes" id="UP000072794">
    <property type="component" value="Unassembled WGS sequence"/>
</dbReference>
<accession>A0A123SUJ7</accession>
<feature type="transmembrane region" description="Helical" evidence="1">
    <location>
        <begin position="141"/>
        <end position="158"/>
    </location>
</feature>
<keyword evidence="1" id="KW-0472">Membrane</keyword>
<evidence type="ECO:0000313" key="4">
    <source>
        <dbReference type="Proteomes" id="UP000072794"/>
    </source>
</evidence>
<name>A0A123SUJ7_STRSU</name>
<dbReference type="RefSeq" id="WP_044776492.1">
    <property type="nucleotide sequence ID" value="NZ_CEDY01000028.1"/>
</dbReference>
<evidence type="ECO:0000256" key="1">
    <source>
        <dbReference type="SAM" id="Phobius"/>
    </source>
</evidence>
<feature type="transmembrane region" description="Helical" evidence="1">
    <location>
        <begin position="228"/>
        <end position="248"/>
    </location>
</feature>
<feature type="domain" description="Acyltransferase 3" evidence="2">
    <location>
        <begin position="13"/>
        <end position="312"/>
    </location>
</feature>
<dbReference type="PANTHER" id="PTHR37312:SF1">
    <property type="entry name" value="MEMBRANE-BOUND ACYLTRANSFERASE YKRP-RELATED"/>
    <property type="match status" value="1"/>
</dbReference>
<dbReference type="PANTHER" id="PTHR37312">
    <property type="entry name" value="MEMBRANE-BOUND ACYLTRANSFERASE YKRP-RELATED"/>
    <property type="match status" value="1"/>
</dbReference>
<gene>
    <name evidence="3" type="ORF">ERS132414_00156</name>
</gene>
<dbReference type="AlphaFoldDB" id="A0A123SUJ7"/>
<dbReference type="InterPro" id="IPR002656">
    <property type="entry name" value="Acyl_transf_3_dom"/>
</dbReference>
<reference evidence="3 4" key="1">
    <citation type="submission" date="2016-02" db="EMBL/GenBank/DDBJ databases">
        <authorList>
            <consortium name="Pathogen Informatics"/>
        </authorList>
    </citation>
    <scope>NUCLEOTIDE SEQUENCE [LARGE SCALE GENOMIC DNA]</scope>
    <source>
        <strain evidence="3 4">LSS52</strain>
    </source>
</reference>
<feature type="transmembrane region" description="Helical" evidence="1">
    <location>
        <begin position="164"/>
        <end position="184"/>
    </location>
</feature>
<evidence type="ECO:0000313" key="3">
    <source>
        <dbReference type="EMBL" id="CYU57315.1"/>
    </source>
</evidence>
<feature type="transmembrane region" description="Helical" evidence="1">
    <location>
        <begin position="196"/>
        <end position="216"/>
    </location>
</feature>
<evidence type="ECO:0000259" key="2">
    <source>
        <dbReference type="Pfam" id="PF01757"/>
    </source>
</evidence>
<keyword evidence="1" id="KW-1133">Transmembrane helix</keyword>
<organism evidence="3 4">
    <name type="scientific">Streptococcus suis</name>
    <dbReference type="NCBI Taxonomy" id="1307"/>
    <lineage>
        <taxon>Bacteria</taxon>
        <taxon>Bacillati</taxon>
        <taxon>Bacillota</taxon>
        <taxon>Bacilli</taxon>
        <taxon>Lactobacillales</taxon>
        <taxon>Streptococcaceae</taxon>
        <taxon>Streptococcus</taxon>
    </lineage>
</organism>
<dbReference type="GO" id="GO:0016747">
    <property type="term" value="F:acyltransferase activity, transferring groups other than amino-acyl groups"/>
    <property type="evidence" value="ECO:0007669"/>
    <property type="project" value="InterPro"/>
</dbReference>
<feature type="transmembrane region" description="Helical" evidence="1">
    <location>
        <begin position="12"/>
        <end position="33"/>
    </location>
</feature>
<feature type="transmembrane region" description="Helical" evidence="1">
    <location>
        <begin position="294"/>
        <end position="312"/>
    </location>
</feature>
<dbReference type="EMBL" id="FIHA01000002">
    <property type="protein sequence ID" value="CYU57315.1"/>
    <property type="molecule type" value="Genomic_DNA"/>
</dbReference>
<dbReference type="InterPro" id="IPR052734">
    <property type="entry name" value="Nod_factor_acetyltransferase"/>
</dbReference>
<feature type="transmembrane region" description="Helical" evidence="1">
    <location>
        <begin position="113"/>
        <end position="134"/>
    </location>
</feature>
<keyword evidence="1" id="KW-0812">Transmembrane</keyword>
<feature type="transmembrane region" description="Helical" evidence="1">
    <location>
        <begin position="260"/>
        <end position="282"/>
    </location>
</feature>
<feature type="transmembrane region" description="Helical" evidence="1">
    <location>
        <begin position="76"/>
        <end position="93"/>
    </location>
</feature>
<keyword evidence="3" id="KW-0808">Transferase</keyword>